<gene>
    <name evidence="1" type="ORF">SAMN04488026_109715</name>
</gene>
<evidence type="ECO:0000313" key="2">
    <source>
        <dbReference type="Proteomes" id="UP000199382"/>
    </source>
</evidence>
<sequence length="127" mass="13448">MRIRNAVNPIPATTPKNKFTGSSSVRSFAAGCTMASGLLVAGCTEPPVEVAISEPDPDLVFVRGYRNPSDECQLVGESAFTVEFLDDASDLVACPTGSSAMETLMVETGAQMVTQTNSVTFFSLAYR</sequence>
<evidence type="ECO:0000313" key="1">
    <source>
        <dbReference type="EMBL" id="SDL60834.1"/>
    </source>
</evidence>
<accession>A0A1G9LG30</accession>
<reference evidence="1 2" key="1">
    <citation type="submission" date="2016-10" db="EMBL/GenBank/DDBJ databases">
        <authorList>
            <person name="de Groot N.N."/>
        </authorList>
    </citation>
    <scope>NUCLEOTIDE SEQUENCE [LARGE SCALE GENOMIC DNA]</scope>
    <source>
        <strain evidence="1 2">DSM 25294</strain>
    </source>
</reference>
<organism evidence="1 2">
    <name type="scientific">Aliiruegeria lutimaris</name>
    <dbReference type="NCBI Taxonomy" id="571298"/>
    <lineage>
        <taxon>Bacteria</taxon>
        <taxon>Pseudomonadati</taxon>
        <taxon>Pseudomonadota</taxon>
        <taxon>Alphaproteobacteria</taxon>
        <taxon>Rhodobacterales</taxon>
        <taxon>Roseobacteraceae</taxon>
        <taxon>Aliiruegeria</taxon>
    </lineage>
</organism>
<dbReference type="RefSeq" id="WP_093164055.1">
    <property type="nucleotide sequence ID" value="NZ_FNEK01000097.1"/>
</dbReference>
<dbReference type="Proteomes" id="UP000199382">
    <property type="component" value="Unassembled WGS sequence"/>
</dbReference>
<dbReference type="AlphaFoldDB" id="A0A1G9LG30"/>
<dbReference type="STRING" id="571298.SAMN04488026_109715"/>
<protein>
    <submittedName>
        <fullName evidence="1">Uncharacterized protein</fullName>
    </submittedName>
</protein>
<proteinExistence type="predicted"/>
<dbReference type="EMBL" id="FNEK01000097">
    <property type="protein sequence ID" value="SDL60834.1"/>
    <property type="molecule type" value="Genomic_DNA"/>
</dbReference>
<keyword evidence="2" id="KW-1185">Reference proteome</keyword>
<name>A0A1G9LG30_9RHOB</name>
<dbReference type="OrthoDB" id="7392270at2"/>